<dbReference type="AlphaFoldDB" id="A0A7X1RLN0"/>
<dbReference type="GO" id="GO:0008080">
    <property type="term" value="F:N-acetyltransferase activity"/>
    <property type="evidence" value="ECO:0007669"/>
    <property type="project" value="InterPro"/>
</dbReference>
<dbReference type="GO" id="GO:0005737">
    <property type="term" value="C:cytoplasm"/>
    <property type="evidence" value="ECO:0007669"/>
    <property type="project" value="TreeGrafter"/>
</dbReference>
<sequence length="140" mass="15799">MIKITKETSVSIDDVLHLYQAVGWTNYTNQSQMFAQALTHSLGIYLARDGEKIVGLVRLIGDGFSSVFVQDLIVLPTYQRQGIGSTLMKQALSDYKDTYQIQLATNESEKTLGFYRSLGFETLSSFQCTGMIWVNRKNLK</sequence>
<accession>A0A7X1RLN0</accession>
<dbReference type="RefSeq" id="WP_153225284.1">
    <property type="nucleotide sequence ID" value="NZ_WIJK01000013.1"/>
</dbReference>
<dbReference type="PANTHER" id="PTHR43626:SF4">
    <property type="entry name" value="GCN5-RELATED N-ACETYLTRANSFERASE 2, CHLOROPLASTIC"/>
    <property type="match status" value="1"/>
</dbReference>
<evidence type="ECO:0000313" key="5">
    <source>
        <dbReference type="Proteomes" id="UP000467560"/>
    </source>
</evidence>
<comment type="caution">
    <text evidence="4">The sequence shown here is derived from an EMBL/GenBank/DDBJ whole genome shotgun (WGS) entry which is preliminary data.</text>
</comment>
<evidence type="ECO:0000256" key="1">
    <source>
        <dbReference type="ARBA" id="ARBA00022679"/>
    </source>
</evidence>
<dbReference type="PANTHER" id="PTHR43626">
    <property type="entry name" value="ACYL-COA N-ACYLTRANSFERASE"/>
    <property type="match status" value="1"/>
</dbReference>
<proteinExistence type="predicted"/>
<dbReference type="EMBL" id="WIJK01000013">
    <property type="protein sequence ID" value="MQQ52459.1"/>
    <property type="molecule type" value="Genomic_DNA"/>
</dbReference>
<gene>
    <name evidence="4" type="ORF">GEZ89_05710</name>
</gene>
<keyword evidence="2" id="KW-0012">Acyltransferase</keyword>
<feature type="domain" description="N-acetyltransferase" evidence="3">
    <location>
        <begin position="2"/>
        <end position="140"/>
    </location>
</feature>
<dbReference type="Gene3D" id="3.40.630.30">
    <property type="match status" value="1"/>
</dbReference>
<protein>
    <submittedName>
        <fullName evidence="4">GNAT family N-acetyltransferase</fullName>
    </submittedName>
</protein>
<keyword evidence="1 4" id="KW-0808">Transferase</keyword>
<name>A0A7X1RLN0_STRMT</name>
<evidence type="ECO:0000256" key="2">
    <source>
        <dbReference type="ARBA" id="ARBA00023315"/>
    </source>
</evidence>
<dbReference type="InterPro" id="IPR016181">
    <property type="entry name" value="Acyl_CoA_acyltransferase"/>
</dbReference>
<reference evidence="4 5" key="1">
    <citation type="submission" date="2019-10" db="EMBL/GenBank/DDBJ databases">
        <title>Streptococcus mitis of the oral and urogenital tracts.</title>
        <authorList>
            <person name="Price T."/>
            <person name="Mores C.R."/>
            <person name="Putonti C."/>
            <person name="Wolfe A.J."/>
        </authorList>
    </citation>
    <scope>NUCLEOTIDE SEQUENCE [LARGE SCALE GENOMIC DNA]</scope>
    <source>
        <strain evidence="4 5">SM16</strain>
    </source>
</reference>
<dbReference type="Pfam" id="PF13673">
    <property type="entry name" value="Acetyltransf_10"/>
    <property type="match status" value="1"/>
</dbReference>
<evidence type="ECO:0000313" key="4">
    <source>
        <dbReference type="EMBL" id="MQQ52459.1"/>
    </source>
</evidence>
<dbReference type="SUPFAM" id="SSF55729">
    <property type="entry name" value="Acyl-CoA N-acyltransferases (Nat)"/>
    <property type="match status" value="1"/>
</dbReference>
<dbReference type="Proteomes" id="UP000467560">
    <property type="component" value="Unassembled WGS sequence"/>
</dbReference>
<dbReference type="CDD" id="cd04301">
    <property type="entry name" value="NAT_SF"/>
    <property type="match status" value="1"/>
</dbReference>
<dbReference type="InterPro" id="IPR000182">
    <property type="entry name" value="GNAT_dom"/>
</dbReference>
<organism evidence="4 5">
    <name type="scientific">Streptococcus mitis</name>
    <dbReference type="NCBI Taxonomy" id="28037"/>
    <lineage>
        <taxon>Bacteria</taxon>
        <taxon>Bacillati</taxon>
        <taxon>Bacillota</taxon>
        <taxon>Bacilli</taxon>
        <taxon>Lactobacillales</taxon>
        <taxon>Streptococcaceae</taxon>
        <taxon>Streptococcus</taxon>
        <taxon>Streptococcus mitis group</taxon>
    </lineage>
</organism>
<dbReference type="PROSITE" id="PS51186">
    <property type="entry name" value="GNAT"/>
    <property type="match status" value="1"/>
</dbReference>
<evidence type="ECO:0000259" key="3">
    <source>
        <dbReference type="PROSITE" id="PS51186"/>
    </source>
</evidence>
<dbReference type="InterPro" id="IPR045039">
    <property type="entry name" value="NSI-like"/>
</dbReference>